<keyword evidence="2 7" id="KW-0547">Nucleotide-binding</keyword>
<evidence type="ECO:0000313" key="9">
    <source>
        <dbReference type="Proteomes" id="UP000441399"/>
    </source>
</evidence>
<dbReference type="InterPro" id="IPR004753">
    <property type="entry name" value="MreB"/>
</dbReference>
<dbReference type="NCBIfam" id="NF010539">
    <property type="entry name" value="PRK13927.1"/>
    <property type="match status" value="1"/>
</dbReference>
<sequence>MLFKRIRGLFSNDLSIDLGTANTLIYVRDQGIVLDEPSVVAIRTHNGQKIIEAVGSDAKRMLGRTPGNITAIRPLKDGVIADFQVTEKMLQHFITKVHENKLIAPSPRVLVCVPCQSTQVERRAIRESAYGAGARDVRLIEEPMAAAIGAGLAVEEASGSMVVDIGGGTTEIAIISLNGIVYSDSVRVGGDRFDEAIVGFVRRKYGSLIGDATAERIKEEIGSACDDGEVKIIDVRGRNLAEGVPRSFTLRSDEVLDSLQEPLANIVSSVKSALEQSPPELASDIAERGIVLTGGGALLRDLDKLLARETGLPVVVAEDPLTCVARGGGKAMEIMDMHKLDLLSTD</sequence>
<dbReference type="HAMAP" id="MF_02207">
    <property type="entry name" value="MreB"/>
    <property type="match status" value="1"/>
</dbReference>
<dbReference type="GO" id="GO:0000902">
    <property type="term" value="P:cell morphogenesis"/>
    <property type="evidence" value="ECO:0007669"/>
    <property type="project" value="InterPro"/>
</dbReference>
<evidence type="ECO:0000313" key="8">
    <source>
        <dbReference type="EMBL" id="CAA0081166.1"/>
    </source>
</evidence>
<dbReference type="SUPFAM" id="SSF53067">
    <property type="entry name" value="Actin-like ATPase domain"/>
    <property type="match status" value="2"/>
</dbReference>
<evidence type="ECO:0000256" key="2">
    <source>
        <dbReference type="ARBA" id="ARBA00022741"/>
    </source>
</evidence>
<dbReference type="InterPro" id="IPR043129">
    <property type="entry name" value="ATPase_NBD"/>
</dbReference>
<organism evidence="8 9">
    <name type="scientific">BD1-7 clade bacterium</name>
    <dbReference type="NCBI Taxonomy" id="2029982"/>
    <lineage>
        <taxon>Bacteria</taxon>
        <taxon>Pseudomonadati</taxon>
        <taxon>Pseudomonadota</taxon>
        <taxon>Gammaproteobacteria</taxon>
        <taxon>Cellvibrionales</taxon>
        <taxon>Spongiibacteraceae</taxon>
        <taxon>BD1-7 clade</taxon>
    </lineage>
</organism>
<dbReference type="Proteomes" id="UP000441399">
    <property type="component" value="Unassembled WGS sequence"/>
</dbReference>
<keyword evidence="9" id="KW-1185">Reference proteome</keyword>
<accession>A0A5S9MVR8</accession>
<evidence type="ECO:0000256" key="5">
    <source>
        <dbReference type="ARBA" id="ARBA00023458"/>
    </source>
</evidence>
<dbReference type="InterPro" id="IPR056546">
    <property type="entry name" value="MreB_MamK-like"/>
</dbReference>
<gene>
    <name evidence="7 8" type="primary">mreB</name>
    <name evidence="8" type="ORF">OPDIPICF_00279</name>
</gene>
<name>A0A5S9MVR8_9GAMM</name>
<evidence type="ECO:0000256" key="7">
    <source>
        <dbReference type="HAMAP-Rule" id="MF_02207"/>
    </source>
</evidence>
<dbReference type="GO" id="GO:0005737">
    <property type="term" value="C:cytoplasm"/>
    <property type="evidence" value="ECO:0007669"/>
    <property type="project" value="UniProtKB-SubCell"/>
</dbReference>
<dbReference type="Pfam" id="PF06723">
    <property type="entry name" value="MreB_Mbl"/>
    <property type="match status" value="1"/>
</dbReference>
<keyword evidence="4 7" id="KW-0133">Cell shape</keyword>
<dbReference type="EMBL" id="CACSIO010000001">
    <property type="protein sequence ID" value="CAA0081166.1"/>
    <property type="molecule type" value="Genomic_DNA"/>
</dbReference>
<reference evidence="8 9" key="1">
    <citation type="submission" date="2019-11" db="EMBL/GenBank/DDBJ databases">
        <authorList>
            <person name="Holert J."/>
        </authorList>
    </citation>
    <scope>NUCLEOTIDE SEQUENCE [LARGE SCALE GENOMIC DNA]</scope>
    <source>
        <strain evidence="8">SB11_3</strain>
    </source>
</reference>
<evidence type="ECO:0000256" key="1">
    <source>
        <dbReference type="ARBA" id="ARBA00022490"/>
    </source>
</evidence>
<evidence type="ECO:0000256" key="6">
    <source>
        <dbReference type="ARBA" id="ARBA00067319"/>
    </source>
</evidence>
<comment type="subunit">
    <text evidence="7">Forms polymers.</text>
</comment>
<dbReference type="PANTHER" id="PTHR42749">
    <property type="entry name" value="CELL SHAPE-DETERMINING PROTEIN MREB"/>
    <property type="match status" value="1"/>
</dbReference>
<dbReference type="AlphaFoldDB" id="A0A5S9MVR8"/>
<dbReference type="GO" id="GO:0008360">
    <property type="term" value="P:regulation of cell shape"/>
    <property type="evidence" value="ECO:0007669"/>
    <property type="project" value="UniProtKB-UniRule"/>
</dbReference>
<dbReference type="GO" id="GO:0005524">
    <property type="term" value="F:ATP binding"/>
    <property type="evidence" value="ECO:0007669"/>
    <property type="project" value="UniProtKB-KW"/>
</dbReference>
<comment type="similarity">
    <text evidence="5 7">Belongs to the FtsA/MreB family.</text>
</comment>
<evidence type="ECO:0000256" key="4">
    <source>
        <dbReference type="ARBA" id="ARBA00022960"/>
    </source>
</evidence>
<dbReference type="NCBIfam" id="TIGR00904">
    <property type="entry name" value="mreB"/>
    <property type="match status" value="1"/>
</dbReference>
<protein>
    <recommendedName>
        <fullName evidence="6 7">Cell shape-determining protein MreB</fullName>
    </recommendedName>
</protein>
<keyword evidence="1 7" id="KW-0963">Cytoplasm</keyword>
<comment type="subcellular location">
    <subcellularLocation>
        <location evidence="7">Cytoplasm</location>
    </subcellularLocation>
    <text evidence="7">Membrane-associated.</text>
</comment>
<dbReference type="PANTHER" id="PTHR42749:SF1">
    <property type="entry name" value="CELL SHAPE-DETERMINING PROTEIN MREB"/>
    <property type="match status" value="1"/>
</dbReference>
<evidence type="ECO:0000256" key="3">
    <source>
        <dbReference type="ARBA" id="ARBA00022840"/>
    </source>
</evidence>
<dbReference type="FunFam" id="3.30.420.40:FF:000016">
    <property type="entry name" value="Rod shape-determining protein mreB"/>
    <property type="match status" value="1"/>
</dbReference>
<proteinExistence type="inferred from homology"/>
<feature type="binding site" evidence="7">
    <location>
        <begin position="20"/>
        <end position="22"/>
    </location>
    <ligand>
        <name>ATP</name>
        <dbReference type="ChEBI" id="CHEBI:30616"/>
    </ligand>
</feature>
<dbReference type="CDD" id="cd10225">
    <property type="entry name" value="ASKHA_NBD_MreB-like"/>
    <property type="match status" value="1"/>
</dbReference>
<keyword evidence="3 7" id="KW-0067">ATP-binding</keyword>
<feature type="binding site" evidence="7">
    <location>
        <begin position="167"/>
        <end position="169"/>
    </location>
    <ligand>
        <name>ATP</name>
        <dbReference type="ChEBI" id="CHEBI:30616"/>
    </ligand>
</feature>
<dbReference type="OrthoDB" id="9768127at2"/>
<dbReference type="PRINTS" id="PR01652">
    <property type="entry name" value="SHAPEPROTEIN"/>
</dbReference>
<feature type="binding site" evidence="7">
    <location>
        <begin position="295"/>
        <end position="298"/>
    </location>
    <ligand>
        <name>ATP</name>
        <dbReference type="ChEBI" id="CHEBI:30616"/>
    </ligand>
</feature>
<feature type="binding site" evidence="7">
    <location>
        <begin position="215"/>
        <end position="218"/>
    </location>
    <ligand>
        <name>ATP</name>
        <dbReference type="ChEBI" id="CHEBI:30616"/>
    </ligand>
</feature>
<comment type="function">
    <text evidence="7">Forms membrane-associated dynamic filaments that are essential for cell shape determination. Acts by regulating cell wall synthesis and cell elongation, and thus cell shape. A feedback loop between cell geometry and MreB localization may maintain elongated cell shape by targeting cell wall growth to regions of negative cell wall curvature.</text>
</comment>
<dbReference type="Gene3D" id="3.30.420.40">
    <property type="match status" value="3"/>
</dbReference>